<accession>A0A1F7XZY8</accession>
<dbReference type="InterPro" id="IPR029044">
    <property type="entry name" value="Nucleotide-diphossugar_trans"/>
</dbReference>
<proteinExistence type="predicted"/>
<organism evidence="3 4">
    <name type="scientific">Candidatus Woesebacteria bacterium RIFCSPHIGHO2_01_FULL_38_9</name>
    <dbReference type="NCBI Taxonomy" id="1802492"/>
    <lineage>
        <taxon>Bacteria</taxon>
        <taxon>Candidatus Woeseibacteriota</taxon>
    </lineage>
</organism>
<keyword evidence="1" id="KW-0472">Membrane</keyword>
<dbReference type="EMBL" id="MGGE01000039">
    <property type="protein sequence ID" value="OGM20576.1"/>
    <property type="molecule type" value="Genomic_DNA"/>
</dbReference>
<protein>
    <recommendedName>
        <fullName evidence="2">Glycosyltransferase 2-like domain-containing protein</fullName>
    </recommendedName>
</protein>
<reference evidence="3 4" key="1">
    <citation type="journal article" date="2016" name="Nat. Commun.">
        <title>Thousands of microbial genomes shed light on interconnected biogeochemical processes in an aquifer system.</title>
        <authorList>
            <person name="Anantharaman K."/>
            <person name="Brown C.T."/>
            <person name="Hug L.A."/>
            <person name="Sharon I."/>
            <person name="Castelle C.J."/>
            <person name="Probst A.J."/>
            <person name="Thomas B.C."/>
            <person name="Singh A."/>
            <person name="Wilkins M.J."/>
            <person name="Karaoz U."/>
            <person name="Brodie E.L."/>
            <person name="Williams K.H."/>
            <person name="Hubbard S.S."/>
            <person name="Banfield J.F."/>
        </authorList>
    </citation>
    <scope>NUCLEOTIDE SEQUENCE [LARGE SCALE GENOMIC DNA]</scope>
</reference>
<comment type="caution">
    <text evidence="3">The sequence shown here is derived from an EMBL/GenBank/DDBJ whole genome shotgun (WGS) entry which is preliminary data.</text>
</comment>
<keyword evidence="1" id="KW-0812">Transmembrane</keyword>
<feature type="domain" description="Glycosyltransferase 2-like" evidence="2">
    <location>
        <begin position="4"/>
        <end position="119"/>
    </location>
</feature>
<sequence length="316" mass="35807">MDLSVIIVNFNTRKLLKNCIASIIKNTRGVSYEIIVVDNASTDGSKTEIKNFSKKAKLLRLISNNKNLGFGAANNQGMKIARGRYILLINSDTKLLENSITRMVQWMDNHSRAGVVSCTLVGPRYSIQLNGGYFPNLARLFLWSAFLDDIPGVALFFGSYHLSSHIPITKIIYKKIHQQDWVSGAVFLLRKRVFDEIGGFDENIFMYGEEVEYCYRIKDKGWQIWYVPISKILHVGTASSKGELVKFAGTSVGKESGLIGEFKALKYFYKKHYSDWKYPILILLLKLASISRYFILGVVAGQKEARRVYAKAFQVA</sequence>
<evidence type="ECO:0000313" key="4">
    <source>
        <dbReference type="Proteomes" id="UP000178419"/>
    </source>
</evidence>
<dbReference type="PANTHER" id="PTHR43179:SF7">
    <property type="entry name" value="RHAMNOSYLTRANSFERASE WBBL"/>
    <property type="match status" value="1"/>
</dbReference>
<gene>
    <name evidence="3" type="ORF">A2714_04520</name>
</gene>
<dbReference type="PANTHER" id="PTHR43179">
    <property type="entry name" value="RHAMNOSYLTRANSFERASE WBBL"/>
    <property type="match status" value="1"/>
</dbReference>
<dbReference type="Gene3D" id="3.90.550.10">
    <property type="entry name" value="Spore Coat Polysaccharide Biosynthesis Protein SpsA, Chain A"/>
    <property type="match status" value="1"/>
</dbReference>
<evidence type="ECO:0000259" key="2">
    <source>
        <dbReference type="Pfam" id="PF00535"/>
    </source>
</evidence>
<dbReference type="InterPro" id="IPR001173">
    <property type="entry name" value="Glyco_trans_2-like"/>
</dbReference>
<dbReference type="Pfam" id="PF00535">
    <property type="entry name" value="Glycos_transf_2"/>
    <property type="match status" value="1"/>
</dbReference>
<evidence type="ECO:0000313" key="3">
    <source>
        <dbReference type="EMBL" id="OGM20576.1"/>
    </source>
</evidence>
<dbReference type="SUPFAM" id="SSF53448">
    <property type="entry name" value="Nucleotide-diphospho-sugar transferases"/>
    <property type="match status" value="1"/>
</dbReference>
<evidence type="ECO:0000256" key="1">
    <source>
        <dbReference type="SAM" id="Phobius"/>
    </source>
</evidence>
<keyword evidence="1" id="KW-1133">Transmembrane helix</keyword>
<dbReference type="AlphaFoldDB" id="A0A1F7XZY8"/>
<feature type="transmembrane region" description="Helical" evidence="1">
    <location>
        <begin position="278"/>
        <end position="301"/>
    </location>
</feature>
<name>A0A1F7XZY8_9BACT</name>
<dbReference type="CDD" id="cd04186">
    <property type="entry name" value="GT_2_like_c"/>
    <property type="match status" value="1"/>
</dbReference>
<dbReference type="Proteomes" id="UP000178419">
    <property type="component" value="Unassembled WGS sequence"/>
</dbReference>